<name>A0A1Y1XBW1_9FUNG</name>
<evidence type="ECO:0000256" key="4">
    <source>
        <dbReference type="ARBA" id="ARBA00022792"/>
    </source>
</evidence>
<dbReference type="InParanoid" id="A0A1Y1XBW1"/>
<comment type="similarity">
    <text evidence="1 10">Belongs to the small Tim family.</text>
</comment>
<dbReference type="Pfam" id="PF02953">
    <property type="entry name" value="zf-Tim10_DDP"/>
    <property type="match status" value="1"/>
</dbReference>
<evidence type="ECO:0000256" key="9">
    <source>
        <dbReference type="ARBA" id="ARBA00023157"/>
    </source>
</evidence>
<evidence type="ECO:0000313" key="13">
    <source>
        <dbReference type="Proteomes" id="UP000193498"/>
    </source>
</evidence>
<dbReference type="PANTHER" id="PTHR13172">
    <property type="entry name" value="MITOCHONDRIAL IMPORT INNER MEMBRANE TRANSLOCASE SUBUNIT TIM9B"/>
    <property type="match status" value="1"/>
</dbReference>
<dbReference type="InterPro" id="IPR004217">
    <property type="entry name" value="Tim10-like"/>
</dbReference>
<accession>A0A1Y1XBW1</accession>
<evidence type="ECO:0000256" key="2">
    <source>
        <dbReference type="ARBA" id="ARBA00022448"/>
    </source>
</evidence>
<dbReference type="GO" id="GO:0046872">
    <property type="term" value="F:metal ion binding"/>
    <property type="evidence" value="ECO:0007669"/>
    <property type="project" value="UniProtKB-KW"/>
</dbReference>
<evidence type="ECO:0000256" key="1">
    <source>
        <dbReference type="ARBA" id="ARBA00006720"/>
    </source>
</evidence>
<evidence type="ECO:0000256" key="8">
    <source>
        <dbReference type="ARBA" id="ARBA00023128"/>
    </source>
</evidence>
<dbReference type="Gene3D" id="1.10.287.810">
    <property type="entry name" value="Mitochondrial import inner membrane translocase subunit tim13 like domains"/>
    <property type="match status" value="1"/>
</dbReference>
<comment type="function">
    <text evidence="10">Mitochondrial intermembrane chaperone that participates in the import and insertion of some multi-pass transmembrane proteins into the mitochondrial inner membrane. Also required for the transfer of beta-barrel precursors from the TOM complex to the sorting and assembly machinery (SAM complex) of the outer membrane. Acts as a chaperone-like protein that protects the hydrophobic precursors from aggregation and guide them through the mitochondrial intermembrane space.</text>
</comment>
<keyword evidence="5" id="KW-0862">Zinc</keyword>
<keyword evidence="8 10" id="KW-0496">Mitochondrion</keyword>
<sequence>MDFSQFSPAERSHMEQLIQQKQMKDFMRLYTGLVQRCFENCAHNMKATSINAEEETCVNRCIDKFMKHSERVGQRFAEQNALLTQQLSEQQK</sequence>
<organism evidence="12 13">
    <name type="scientific">Basidiobolus meristosporus CBS 931.73</name>
    <dbReference type="NCBI Taxonomy" id="1314790"/>
    <lineage>
        <taxon>Eukaryota</taxon>
        <taxon>Fungi</taxon>
        <taxon>Fungi incertae sedis</taxon>
        <taxon>Zoopagomycota</taxon>
        <taxon>Entomophthoromycotina</taxon>
        <taxon>Basidiobolomycetes</taxon>
        <taxon>Basidiobolales</taxon>
        <taxon>Basidiobolaceae</taxon>
        <taxon>Basidiobolus</taxon>
    </lineage>
</organism>
<dbReference type="InterPro" id="IPR050673">
    <property type="entry name" value="Mito_inner_translocase_sub"/>
</dbReference>
<dbReference type="STRING" id="1314790.A0A1Y1XBW1"/>
<keyword evidence="9 10" id="KW-1015">Disulfide bond</keyword>
<dbReference type="Proteomes" id="UP000193498">
    <property type="component" value="Unassembled WGS sequence"/>
</dbReference>
<dbReference type="SUPFAM" id="SSF144122">
    <property type="entry name" value="Tim10-like"/>
    <property type="match status" value="1"/>
</dbReference>
<dbReference type="FunCoup" id="A0A1Y1XBW1">
    <property type="interactions" value="798"/>
</dbReference>
<dbReference type="GO" id="GO:0015031">
    <property type="term" value="P:protein transport"/>
    <property type="evidence" value="ECO:0007669"/>
    <property type="project" value="UniProtKB-KW"/>
</dbReference>
<keyword evidence="3" id="KW-0479">Metal-binding</keyword>
<evidence type="ECO:0000256" key="3">
    <source>
        <dbReference type="ARBA" id="ARBA00022723"/>
    </source>
</evidence>
<dbReference type="GO" id="GO:0005743">
    <property type="term" value="C:mitochondrial inner membrane"/>
    <property type="evidence" value="ECO:0007669"/>
    <property type="project" value="UniProtKB-SubCell"/>
</dbReference>
<dbReference type="OrthoDB" id="1551503at2759"/>
<dbReference type="InterPro" id="IPR035427">
    <property type="entry name" value="Tim10-like_dom_sf"/>
</dbReference>
<dbReference type="AlphaFoldDB" id="A0A1Y1XBW1"/>
<evidence type="ECO:0000256" key="6">
    <source>
        <dbReference type="ARBA" id="ARBA00022927"/>
    </source>
</evidence>
<comment type="subunit">
    <text evidence="10">Heterohexamer.</text>
</comment>
<proteinExistence type="inferred from homology"/>
<keyword evidence="4 10" id="KW-0472">Membrane</keyword>
<comment type="subcellular location">
    <subcellularLocation>
        <location evidence="10">Mitochondrion inner membrane</location>
        <topology evidence="10">Peripheral membrane protein</topology>
        <orientation evidence="10">Intermembrane side</orientation>
    </subcellularLocation>
</comment>
<dbReference type="EMBL" id="MCFE01000656">
    <property type="protein sequence ID" value="ORX82906.1"/>
    <property type="molecule type" value="Genomic_DNA"/>
</dbReference>
<gene>
    <name evidence="12" type="ORF">K493DRAFT_240452</name>
</gene>
<keyword evidence="13" id="KW-1185">Reference proteome</keyword>
<evidence type="ECO:0000256" key="7">
    <source>
        <dbReference type="ARBA" id="ARBA00023010"/>
    </source>
</evidence>
<evidence type="ECO:0000256" key="5">
    <source>
        <dbReference type="ARBA" id="ARBA00022833"/>
    </source>
</evidence>
<keyword evidence="4 10" id="KW-0999">Mitochondrion inner membrane</keyword>
<keyword evidence="7 10" id="KW-0811">Translocation</keyword>
<keyword evidence="2 10" id="KW-0813">Transport</keyword>
<reference evidence="12 13" key="1">
    <citation type="submission" date="2016-07" db="EMBL/GenBank/DDBJ databases">
        <title>Pervasive Adenine N6-methylation of Active Genes in Fungi.</title>
        <authorList>
            <consortium name="DOE Joint Genome Institute"/>
            <person name="Mondo S.J."/>
            <person name="Dannebaum R.O."/>
            <person name="Kuo R.C."/>
            <person name="Labutti K."/>
            <person name="Haridas S."/>
            <person name="Kuo A."/>
            <person name="Salamov A."/>
            <person name="Ahrendt S.R."/>
            <person name="Lipzen A."/>
            <person name="Sullivan W."/>
            <person name="Andreopoulos W.B."/>
            <person name="Clum A."/>
            <person name="Lindquist E."/>
            <person name="Daum C."/>
            <person name="Ramamoorthy G.K."/>
            <person name="Gryganskyi A."/>
            <person name="Culley D."/>
            <person name="Magnuson J.K."/>
            <person name="James T.Y."/>
            <person name="O'Malley M.A."/>
            <person name="Stajich J.E."/>
            <person name="Spatafora J.W."/>
            <person name="Visel A."/>
            <person name="Grigoriev I.V."/>
        </authorList>
    </citation>
    <scope>NUCLEOTIDE SEQUENCE [LARGE SCALE GENOMIC DNA]</scope>
    <source>
        <strain evidence="12 13">CBS 931.73</strain>
    </source>
</reference>
<keyword evidence="10" id="KW-0143">Chaperone</keyword>
<comment type="domain">
    <text evidence="10">The twin CX3C motif contains 4 conserved Cys residues that form 2 disulfide bonds in the mitochondrial intermembrane space.</text>
</comment>
<protein>
    <recommendedName>
        <fullName evidence="10">Mitochondrial import inner membrane translocase subunit</fullName>
    </recommendedName>
</protein>
<evidence type="ECO:0000256" key="10">
    <source>
        <dbReference type="RuleBase" id="RU367043"/>
    </source>
</evidence>
<keyword evidence="6 10" id="KW-0653">Protein transport</keyword>
<evidence type="ECO:0000313" key="12">
    <source>
        <dbReference type="EMBL" id="ORX82906.1"/>
    </source>
</evidence>
<evidence type="ECO:0000259" key="11">
    <source>
        <dbReference type="Pfam" id="PF02953"/>
    </source>
</evidence>
<comment type="caution">
    <text evidence="12">The sequence shown here is derived from an EMBL/GenBank/DDBJ whole genome shotgun (WGS) entry which is preliminary data.</text>
</comment>
<feature type="domain" description="Tim10-like" evidence="11">
    <location>
        <begin position="16"/>
        <end position="78"/>
    </location>
</feature>